<dbReference type="CDD" id="cd17920">
    <property type="entry name" value="DEXHc_RecQ"/>
    <property type="match status" value="1"/>
</dbReference>
<evidence type="ECO:0000256" key="5">
    <source>
        <dbReference type="ARBA" id="ARBA00022840"/>
    </source>
</evidence>
<evidence type="ECO:0000256" key="7">
    <source>
        <dbReference type="ARBA" id="ARBA00023235"/>
    </source>
</evidence>
<gene>
    <name evidence="12" type="ordered locus">Fnod_0495</name>
</gene>
<keyword evidence="6" id="KW-0238">DNA-binding</keyword>
<dbReference type="RefSeq" id="WP_011993679.1">
    <property type="nucleotide sequence ID" value="NC_009718.1"/>
</dbReference>
<evidence type="ECO:0000256" key="3">
    <source>
        <dbReference type="ARBA" id="ARBA00022801"/>
    </source>
</evidence>
<evidence type="ECO:0000256" key="9">
    <source>
        <dbReference type="ARBA" id="ARBA00034808"/>
    </source>
</evidence>
<dbReference type="GO" id="GO:0005524">
    <property type="term" value="F:ATP binding"/>
    <property type="evidence" value="ECO:0007669"/>
    <property type="project" value="UniProtKB-KW"/>
</dbReference>
<evidence type="ECO:0000313" key="13">
    <source>
        <dbReference type="Proteomes" id="UP000002415"/>
    </source>
</evidence>
<dbReference type="Gene3D" id="3.40.50.300">
    <property type="entry name" value="P-loop containing nucleotide triphosphate hydrolases"/>
    <property type="match status" value="2"/>
</dbReference>
<dbReference type="InterPro" id="IPR004589">
    <property type="entry name" value="DNA_helicase_ATP-dep_RecQ"/>
</dbReference>
<evidence type="ECO:0000256" key="6">
    <source>
        <dbReference type="ARBA" id="ARBA00023125"/>
    </source>
</evidence>
<evidence type="ECO:0000256" key="2">
    <source>
        <dbReference type="ARBA" id="ARBA00022741"/>
    </source>
</evidence>
<dbReference type="Pfam" id="PF00270">
    <property type="entry name" value="DEAD"/>
    <property type="match status" value="1"/>
</dbReference>
<evidence type="ECO:0000256" key="8">
    <source>
        <dbReference type="ARBA" id="ARBA00034617"/>
    </source>
</evidence>
<evidence type="ECO:0000256" key="1">
    <source>
        <dbReference type="ARBA" id="ARBA00005446"/>
    </source>
</evidence>
<feature type="domain" description="Helicase C-terminal" evidence="11">
    <location>
        <begin position="229"/>
        <end position="376"/>
    </location>
</feature>
<keyword evidence="4 12" id="KW-0347">Helicase</keyword>
<dbReference type="GO" id="GO:0043138">
    <property type="term" value="F:3'-5' DNA helicase activity"/>
    <property type="evidence" value="ECO:0007669"/>
    <property type="project" value="UniProtKB-EC"/>
</dbReference>
<dbReference type="SMART" id="SM00487">
    <property type="entry name" value="DEXDc"/>
    <property type="match status" value="1"/>
</dbReference>
<dbReference type="Pfam" id="PF00271">
    <property type="entry name" value="Helicase_C"/>
    <property type="match status" value="1"/>
</dbReference>
<dbReference type="InterPro" id="IPR027417">
    <property type="entry name" value="P-loop_NTPase"/>
</dbReference>
<keyword evidence="5" id="KW-0067">ATP-binding</keyword>
<evidence type="ECO:0000256" key="4">
    <source>
        <dbReference type="ARBA" id="ARBA00022806"/>
    </source>
</evidence>
<dbReference type="GO" id="GO:0005737">
    <property type="term" value="C:cytoplasm"/>
    <property type="evidence" value="ECO:0007669"/>
    <property type="project" value="TreeGrafter"/>
</dbReference>
<dbReference type="GO" id="GO:0006281">
    <property type="term" value="P:DNA repair"/>
    <property type="evidence" value="ECO:0007669"/>
    <property type="project" value="TreeGrafter"/>
</dbReference>
<keyword evidence="7" id="KW-0413">Isomerase</keyword>
<dbReference type="eggNOG" id="COG0514">
    <property type="taxonomic scope" value="Bacteria"/>
</dbReference>
<evidence type="ECO:0000259" key="11">
    <source>
        <dbReference type="PROSITE" id="PS51194"/>
    </source>
</evidence>
<keyword evidence="3" id="KW-0378">Hydrolase</keyword>
<sequence length="448" mass="52930">MDKKEALEHLRNKFGFNNFKENQWEIIQRILNGEKILLIARTGFGKSLCYQFPATVFDGITLVFSPLIALMRDQVKFLRKKGIPAASINSNHSDDNEENRKINKKILEDAVNGKYKILYIAPERIDNETWKKYLPNLKISFVVVDEAHCISVWGHDFRPDYRKIREIIRAVPKSIPVLAVTATADDFIAEDIKEQMQSYIGEDIEIVRNDLFRENLRIRVIEVNGEEEKLAFLLRYLKENNNGSGIVYTASRGRAEKYSRWLRFNNINAIYYHSEIKSKDRKTIEKEFFENKYKCVVATNALGMGIDKKDIRFIIHTEFPGSLIHYYQEIGRAGRDNKPSDIILLYDEKDIEIQEYFIDQSKPERYKYELVLISLKRKRATFDELVNETKLRKREVNNILVDLQDQRAIFKNNLDGKTYYEYNPNFKEINYAKIEEIKRYKLKKIVRF</sequence>
<dbReference type="GO" id="GO:0006310">
    <property type="term" value="P:DNA recombination"/>
    <property type="evidence" value="ECO:0007669"/>
    <property type="project" value="InterPro"/>
</dbReference>
<proteinExistence type="inferred from homology"/>
<dbReference type="PROSITE" id="PS51194">
    <property type="entry name" value="HELICASE_CTER"/>
    <property type="match status" value="1"/>
</dbReference>
<organism evidence="12 13">
    <name type="scientific">Fervidobacterium nodosum (strain ATCC 35602 / DSM 5306 / Rt17-B1)</name>
    <dbReference type="NCBI Taxonomy" id="381764"/>
    <lineage>
        <taxon>Bacteria</taxon>
        <taxon>Thermotogati</taxon>
        <taxon>Thermotogota</taxon>
        <taxon>Thermotogae</taxon>
        <taxon>Thermotogales</taxon>
        <taxon>Fervidobacteriaceae</taxon>
        <taxon>Fervidobacterium</taxon>
    </lineage>
</organism>
<dbReference type="KEGG" id="fno:Fnod_0495"/>
<dbReference type="NCBIfam" id="TIGR00614">
    <property type="entry name" value="recQ_fam"/>
    <property type="match status" value="1"/>
</dbReference>
<dbReference type="PANTHER" id="PTHR13710:SF105">
    <property type="entry name" value="ATP-DEPENDENT DNA HELICASE Q1"/>
    <property type="match status" value="1"/>
</dbReference>
<dbReference type="GO" id="GO:0030894">
    <property type="term" value="C:replisome"/>
    <property type="evidence" value="ECO:0007669"/>
    <property type="project" value="TreeGrafter"/>
</dbReference>
<comment type="similarity">
    <text evidence="1">Belongs to the helicase family. RecQ subfamily.</text>
</comment>
<dbReference type="EMBL" id="CP000771">
    <property type="protein sequence ID" value="ABS60359.1"/>
    <property type="molecule type" value="Genomic_DNA"/>
</dbReference>
<dbReference type="GO" id="GO:0043590">
    <property type="term" value="C:bacterial nucleoid"/>
    <property type="evidence" value="ECO:0007669"/>
    <property type="project" value="TreeGrafter"/>
</dbReference>
<reference evidence="12 13" key="1">
    <citation type="submission" date="2007-07" db="EMBL/GenBank/DDBJ databases">
        <title>Complete sequence of Fervidobacterium nodosum Rt17-B1.</title>
        <authorList>
            <consortium name="US DOE Joint Genome Institute"/>
            <person name="Copeland A."/>
            <person name="Lucas S."/>
            <person name="Lapidus A."/>
            <person name="Barry K."/>
            <person name="Glavina del Rio T."/>
            <person name="Dalin E."/>
            <person name="Tice H."/>
            <person name="Pitluck S."/>
            <person name="Saunders E."/>
            <person name="Brettin T."/>
            <person name="Bruce D."/>
            <person name="Detter J.C."/>
            <person name="Han C."/>
            <person name="Schmutz J."/>
            <person name="Larimer F."/>
            <person name="Land M."/>
            <person name="Hauser L."/>
            <person name="Kyrpides N."/>
            <person name="Mikhailova N."/>
            <person name="Nelson K."/>
            <person name="Gogarten J.P."/>
            <person name="Noll K."/>
            <person name="Richardson P."/>
        </authorList>
    </citation>
    <scope>NUCLEOTIDE SEQUENCE [LARGE SCALE GENOMIC DNA]</scope>
    <source>
        <strain evidence="13">ATCC 35602 / DSM 5306 / Rt17-B1</strain>
    </source>
</reference>
<accession>A7HKC6</accession>
<feature type="domain" description="Helicase ATP-binding" evidence="10">
    <location>
        <begin position="27"/>
        <end position="202"/>
    </location>
</feature>
<dbReference type="FunFam" id="3.40.50.300:FF:001389">
    <property type="entry name" value="ATP-dependent DNA helicase RecQ"/>
    <property type="match status" value="1"/>
</dbReference>
<dbReference type="PROSITE" id="PS51192">
    <property type="entry name" value="HELICASE_ATP_BIND_1"/>
    <property type="match status" value="1"/>
</dbReference>
<dbReference type="AlphaFoldDB" id="A7HKC6"/>
<dbReference type="GO" id="GO:0009378">
    <property type="term" value="F:four-way junction helicase activity"/>
    <property type="evidence" value="ECO:0007669"/>
    <property type="project" value="TreeGrafter"/>
</dbReference>
<evidence type="ECO:0000259" key="10">
    <source>
        <dbReference type="PROSITE" id="PS51192"/>
    </source>
</evidence>
<reference evidence="12 13" key="2">
    <citation type="journal article" date="2009" name="Proc. Natl. Acad. Sci. U.S.A.">
        <title>On the chimeric nature, thermophilic origin, and phylogenetic placement of the Thermotogales.</title>
        <authorList>
            <person name="Zhaxybayeva O."/>
            <person name="Swithers K.S."/>
            <person name="Lapierre P."/>
            <person name="Fournier G.P."/>
            <person name="Bickhart D.M."/>
            <person name="DeBoy R.T."/>
            <person name="Nelson K.E."/>
            <person name="Nesbo C.L."/>
            <person name="Doolittle W.F."/>
            <person name="Gogarten J.P."/>
            <person name="Noll K.M."/>
        </authorList>
    </citation>
    <scope>NUCLEOTIDE SEQUENCE [LARGE SCALE GENOMIC DNA]</scope>
    <source>
        <strain evidence="13">ATCC 35602 / DSM 5306 / Rt17-B1</strain>
    </source>
</reference>
<dbReference type="InterPro" id="IPR001650">
    <property type="entry name" value="Helicase_C-like"/>
</dbReference>
<dbReference type="InterPro" id="IPR011545">
    <property type="entry name" value="DEAD/DEAH_box_helicase_dom"/>
</dbReference>
<dbReference type="EC" id="5.6.2.4" evidence="9"/>
<keyword evidence="2" id="KW-0547">Nucleotide-binding</keyword>
<dbReference type="PANTHER" id="PTHR13710">
    <property type="entry name" value="DNA HELICASE RECQ FAMILY MEMBER"/>
    <property type="match status" value="1"/>
</dbReference>
<dbReference type="GO" id="GO:0003677">
    <property type="term" value="F:DNA binding"/>
    <property type="evidence" value="ECO:0007669"/>
    <property type="project" value="UniProtKB-KW"/>
</dbReference>
<dbReference type="SMART" id="SM00490">
    <property type="entry name" value="HELICc"/>
    <property type="match status" value="1"/>
</dbReference>
<dbReference type="HOGENOM" id="CLU_001103_9_7_0"/>
<dbReference type="PROSITE" id="PS00690">
    <property type="entry name" value="DEAH_ATP_HELICASE"/>
    <property type="match status" value="1"/>
</dbReference>
<evidence type="ECO:0000313" key="12">
    <source>
        <dbReference type="EMBL" id="ABS60359.1"/>
    </source>
</evidence>
<dbReference type="GO" id="GO:0016787">
    <property type="term" value="F:hydrolase activity"/>
    <property type="evidence" value="ECO:0007669"/>
    <property type="project" value="UniProtKB-KW"/>
</dbReference>
<keyword evidence="13" id="KW-1185">Reference proteome</keyword>
<dbReference type="Proteomes" id="UP000002415">
    <property type="component" value="Chromosome"/>
</dbReference>
<dbReference type="InterPro" id="IPR014001">
    <property type="entry name" value="Helicase_ATP-bd"/>
</dbReference>
<dbReference type="STRING" id="381764.Fnod_0495"/>
<dbReference type="SUPFAM" id="SSF52540">
    <property type="entry name" value="P-loop containing nucleoside triphosphate hydrolases"/>
    <property type="match status" value="1"/>
</dbReference>
<comment type="catalytic activity">
    <reaction evidence="8">
        <text>Couples ATP hydrolysis with the unwinding of duplex DNA by translocating in the 3'-5' direction.</text>
        <dbReference type="EC" id="5.6.2.4"/>
    </reaction>
</comment>
<name>A7HKC6_FERNB</name>
<protein>
    <recommendedName>
        <fullName evidence="9">DNA 3'-5' helicase</fullName>
        <ecNumber evidence="9">5.6.2.4</ecNumber>
    </recommendedName>
</protein>
<dbReference type="InterPro" id="IPR002464">
    <property type="entry name" value="DNA/RNA_helicase_DEAH_CS"/>
</dbReference>